<dbReference type="PANTHER" id="PTHR45128:SF2">
    <property type="entry name" value="METHYLTRANSFERASE DOMAIN-CONTAINING PROTEIN"/>
    <property type="match status" value="1"/>
</dbReference>
<reference evidence="3 4" key="1">
    <citation type="submission" date="2023-07" db="EMBL/GenBank/DDBJ databases">
        <title>Sequencing the genomes of 1000 actinobacteria strains.</title>
        <authorList>
            <person name="Klenk H.-P."/>
        </authorList>
    </citation>
    <scope>NUCLEOTIDE SEQUENCE [LARGE SCALE GENOMIC DNA]</scope>
    <source>
        <strain evidence="3 4">DSM 19426</strain>
    </source>
</reference>
<dbReference type="Proteomes" id="UP001183648">
    <property type="component" value="Unassembled WGS sequence"/>
</dbReference>
<accession>A0ABU2BQY3</accession>
<gene>
    <name evidence="3" type="ORF">J2S63_000608</name>
</gene>
<feature type="domain" description="Methyltransferase type 12" evidence="1">
    <location>
        <begin position="189"/>
        <end position="286"/>
    </location>
</feature>
<evidence type="ECO:0000259" key="2">
    <source>
        <dbReference type="Pfam" id="PF21320"/>
    </source>
</evidence>
<evidence type="ECO:0000313" key="4">
    <source>
        <dbReference type="Proteomes" id="UP001183648"/>
    </source>
</evidence>
<keyword evidence="4" id="KW-1185">Reference proteome</keyword>
<dbReference type="InterPro" id="IPR048711">
    <property type="entry name" value="WHD_Rv2258c"/>
</dbReference>
<dbReference type="InterPro" id="IPR053173">
    <property type="entry name" value="SAM-binding_MTase"/>
</dbReference>
<dbReference type="InterPro" id="IPR036390">
    <property type="entry name" value="WH_DNA-bd_sf"/>
</dbReference>
<dbReference type="Pfam" id="PF21320">
    <property type="entry name" value="WHD_Rv2258c"/>
    <property type="match status" value="1"/>
</dbReference>
<dbReference type="PANTHER" id="PTHR45128">
    <property type="entry name" value="METHYLTRANSFERASE TYPE 11"/>
    <property type="match status" value="1"/>
</dbReference>
<dbReference type="EMBL" id="JAVDYG010000001">
    <property type="protein sequence ID" value="MDR7361055.1"/>
    <property type="molecule type" value="Genomic_DNA"/>
</dbReference>
<dbReference type="Gene3D" id="3.40.50.150">
    <property type="entry name" value="Vaccinia Virus protein VP39"/>
    <property type="match status" value="1"/>
</dbReference>
<name>A0ABU2BQY3_9ACTN</name>
<organism evidence="3 4">
    <name type="scientific">Nocardioides marmoribigeumensis</name>
    <dbReference type="NCBI Taxonomy" id="433649"/>
    <lineage>
        <taxon>Bacteria</taxon>
        <taxon>Bacillati</taxon>
        <taxon>Actinomycetota</taxon>
        <taxon>Actinomycetes</taxon>
        <taxon>Propionibacteriales</taxon>
        <taxon>Nocardioidaceae</taxon>
        <taxon>Nocardioides</taxon>
    </lineage>
</organism>
<evidence type="ECO:0000259" key="1">
    <source>
        <dbReference type="Pfam" id="PF08242"/>
    </source>
</evidence>
<comment type="caution">
    <text evidence="3">The sequence shown here is derived from an EMBL/GenBank/DDBJ whole genome shotgun (WGS) entry which is preliminary data.</text>
</comment>
<sequence>MTATLDQPSPVTVEAAGALAGRLVATALGSLELMTIQLGLETGLYAALAASPRTAPALAEATGIAARYCREWLEQQAMAGLVGVDDPAADPDARSYSLPASTALVLAAEGSPFDLTPLVRLLGAAGLSMPAVTRAWREGRGLSFGEYGDGLREAQGAFNRGDWQQRLVPEWVPLLGLDERLSRPGARVLELGCGVGYAAVALAQGFPGLTVVGVDSDEASVTDAREHAAAAGVGDRVRFETLHADADLGAVAGTCDAVLVLEALHDMAHPVAALAAARSSLAEDGCVVVLDEAVADEFAPPGPGQEGPLPERLFYASSVLHCLPVGLSEDGSAGTGAVMRPSTLRAYATEAGLPDVQVVDLGHDLLRCYVLRR</sequence>
<dbReference type="Pfam" id="PF08242">
    <property type="entry name" value="Methyltransf_12"/>
    <property type="match status" value="1"/>
</dbReference>
<protein>
    <submittedName>
        <fullName evidence="3">O-methyltransferase YrrM</fullName>
    </submittedName>
</protein>
<dbReference type="SUPFAM" id="SSF53335">
    <property type="entry name" value="S-adenosyl-L-methionine-dependent methyltransferases"/>
    <property type="match status" value="1"/>
</dbReference>
<dbReference type="CDD" id="cd02440">
    <property type="entry name" value="AdoMet_MTases"/>
    <property type="match status" value="1"/>
</dbReference>
<evidence type="ECO:0000313" key="3">
    <source>
        <dbReference type="EMBL" id="MDR7361055.1"/>
    </source>
</evidence>
<dbReference type="SUPFAM" id="SSF46785">
    <property type="entry name" value="Winged helix' DNA-binding domain"/>
    <property type="match status" value="1"/>
</dbReference>
<dbReference type="InterPro" id="IPR029063">
    <property type="entry name" value="SAM-dependent_MTases_sf"/>
</dbReference>
<dbReference type="InterPro" id="IPR013217">
    <property type="entry name" value="Methyltransf_12"/>
</dbReference>
<dbReference type="RefSeq" id="WP_310298452.1">
    <property type="nucleotide sequence ID" value="NZ_BAAAPS010000002.1"/>
</dbReference>
<feature type="domain" description="S-adenosylmethionine-dependent methyltransferase Rv2258c-like winged HTH" evidence="2">
    <location>
        <begin position="34"/>
        <end position="106"/>
    </location>
</feature>
<proteinExistence type="predicted"/>